<evidence type="ECO:0000256" key="4">
    <source>
        <dbReference type="ARBA" id="ARBA00022723"/>
    </source>
</evidence>
<proteinExistence type="predicted"/>
<dbReference type="AlphaFoldDB" id="A0A2U1Q4H1"/>
<feature type="transmembrane region" description="Helical" evidence="12">
    <location>
        <begin position="211"/>
        <end position="229"/>
    </location>
</feature>
<dbReference type="GO" id="GO:0046872">
    <property type="term" value="F:metal ion binding"/>
    <property type="evidence" value="ECO:0007669"/>
    <property type="project" value="UniProtKB-KW"/>
</dbReference>
<feature type="domain" description="Cytochrome b561" evidence="15">
    <location>
        <begin position="175"/>
        <end position="370"/>
    </location>
</feature>
<feature type="chain" id="PRO_5015556997" description="Cytochrome b561 and DOMON domain-containing protein" evidence="13">
    <location>
        <begin position="25"/>
        <end position="393"/>
    </location>
</feature>
<dbReference type="FunFam" id="1.20.120.1770:FF:000007">
    <property type="entry name" value="Cytochrome b561 and DOMON domain-containing protein"/>
    <property type="match status" value="1"/>
</dbReference>
<keyword evidence="2 10" id="KW-0813">Transport</keyword>
<keyword evidence="11" id="KW-0408">Iron</keyword>
<evidence type="ECO:0000256" key="6">
    <source>
        <dbReference type="ARBA" id="ARBA00022982"/>
    </source>
</evidence>
<comment type="caution">
    <text evidence="16">The sequence shown here is derived from an EMBL/GenBank/DDBJ whole genome shotgun (WGS) entry which is preliminary data.</text>
</comment>
<feature type="binding site" description="axial binding residue" evidence="11">
    <location>
        <position position="279"/>
    </location>
    <ligand>
        <name>heme b</name>
        <dbReference type="ChEBI" id="CHEBI:60344"/>
        <label>1</label>
    </ligand>
    <ligandPart>
        <name>Fe</name>
        <dbReference type="ChEBI" id="CHEBI:18248"/>
    </ligandPart>
</feature>
<evidence type="ECO:0000259" key="14">
    <source>
        <dbReference type="PROSITE" id="PS50836"/>
    </source>
</evidence>
<feature type="transmembrane region" description="Helical" evidence="12">
    <location>
        <begin position="311"/>
        <end position="331"/>
    </location>
</feature>
<dbReference type="Pfam" id="PF03188">
    <property type="entry name" value="Cytochrom_B561"/>
    <property type="match status" value="1"/>
</dbReference>
<evidence type="ECO:0000256" key="12">
    <source>
        <dbReference type="SAM" id="Phobius"/>
    </source>
</evidence>
<keyword evidence="17" id="KW-1185">Reference proteome</keyword>
<feature type="binding site" description="axial binding residue" evidence="11">
    <location>
        <position position="210"/>
    </location>
    <ligand>
        <name>heme b</name>
        <dbReference type="ChEBI" id="CHEBI:60344"/>
        <label>1</label>
    </ligand>
    <ligandPart>
        <name>Fe</name>
        <dbReference type="ChEBI" id="CHEBI:18248"/>
    </ligandPart>
</feature>
<feature type="binding site" description="axial binding residue" evidence="11">
    <location>
        <position position="246"/>
    </location>
    <ligand>
        <name>heme b</name>
        <dbReference type="ChEBI" id="CHEBI:60344"/>
        <label>1</label>
    </ligand>
    <ligandPart>
        <name>Fe</name>
        <dbReference type="ChEBI" id="CHEBI:18248"/>
    </ligandPart>
</feature>
<dbReference type="Pfam" id="PF04526">
    <property type="entry name" value="DUF568"/>
    <property type="match status" value="1"/>
</dbReference>
<accession>A0A2U1Q4H1</accession>
<dbReference type="InterPro" id="IPR006593">
    <property type="entry name" value="Cyt_b561/ferric_Rdtase_TM"/>
</dbReference>
<comment type="subcellular location">
    <subcellularLocation>
        <location evidence="1">Membrane</location>
        <topology evidence="1">Multi-pass membrane protein</topology>
    </subcellularLocation>
</comment>
<dbReference type="STRING" id="35608.A0A2U1Q4H1"/>
<dbReference type="PANTHER" id="PTHR23130:SF185">
    <property type="entry name" value="CYTOCHROME B561 AND DOMON DOMAIN-CONTAINING PROTEIN"/>
    <property type="match status" value="1"/>
</dbReference>
<keyword evidence="7 12" id="KW-1133">Transmembrane helix</keyword>
<dbReference type="SMART" id="SM00665">
    <property type="entry name" value="B561"/>
    <property type="match status" value="1"/>
</dbReference>
<dbReference type="Proteomes" id="UP000245207">
    <property type="component" value="Unassembled WGS sequence"/>
</dbReference>
<evidence type="ECO:0000256" key="2">
    <source>
        <dbReference type="ARBA" id="ARBA00022448"/>
    </source>
</evidence>
<comment type="cofactor">
    <cofactor evidence="10">
        <name>heme b</name>
        <dbReference type="ChEBI" id="CHEBI:60344"/>
    </cofactor>
    <text evidence="10">Binds 2 heme b groups non-covalently.</text>
</comment>
<keyword evidence="8 10" id="KW-0472">Membrane</keyword>
<sequence>MSPMASSVINILMIITILASTSHAQLTCTTQKFTSNIRYDHCSDLPQLGSYLHWSLDTVKNTVSIAFIAPPATPDGWVSWAINPTGDGMEGSQSLIGYKASNGSIVVHTYNISSYDSIVKGKLEFDVTDMSGEYSDGVMRIFATVGLLENGQTTVNQVWQVGAGVSQSGFPARHEFKEGNLESKGRLDLLSGEISGGGNGNSKTRKRNIHGILNSVSWGILFPMGIMIARYLRTWTSADPAWFYLHGFLQVSAYTIGVAGWATGLKLGSESKGVTYTGHRNIGIALFCLATLQVCAVFLRPKNEHKLRFYWNIYHHGTGYAVIVLGILNVFKGLEILSPATKWKQAYTIVICSLGLIALVLEMFTWFLVFKRKRSKTTKPHGSGAAKQQPLAP</sequence>
<evidence type="ECO:0000256" key="3">
    <source>
        <dbReference type="ARBA" id="ARBA00022692"/>
    </source>
</evidence>
<evidence type="ECO:0000313" key="16">
    <source>
        <dbReference type="EMBL" id="PWA92909.1"/>
    </source>
</evidence>
<feature type="signal peptide" evidence="13">
    <location>
        <begin position="1"/>
        <end position="24"/>
    </location>
</feature>
<dbReference type="PROSITE" id="PS50939">
    <property type="entry name" value="CYTOCHROME_B561"/>
    <property type="match status" value="1"/>
</dbReference>
<evidence type="ECO:0000256" key="11">
    <source>
        <dbReference type="PIRSR" id="PIRSR037471-1"/>
    </source>
</evidence>
<evidence type="ECO:0000313" key="17">
    <source>
        <dbReference type="Proteomes" id="UP000245207"/>
    </source>
</evidence>
<keyword evidence="4 11" id="KW-0479">Metal-binding</keyword>
<evidence type="ECO:0000256" key="8">
    <source>
        <dbReference type="ARBA" id="ARBA00023136"/>
    </source>
</evidence>
<name>A0A2U1Q4H1_ARTAN</name>
<dbReference type="PANTHER" id="PTHR23130">
    <property type="entry name" value="CYTOCHROME B561 AND DOMON DOMAIN-CONTAINING PROTEIN"/>
    <property type="match status" value="1"/>
</dbReference>
<feature type="binding site" description="axial binding residue" evidence="11">
    <location>
        <position position="315"/>
    </location>
    <ligand>
        <name>heme b</name>
        <dbReference type="ChEBI" id="CHEBI:60344"/>
        <label>1</label>
    </ligand>
    <ligandPart>
        <name>Fe</name>
        <dbReference type="ChEBI" id="CHEBI:18248"/>
    </ligandPart>
</feature>
<dbReference type="PROSITE" id="PS50836">
    <property type="entry name" value="DOMON"/>
    <property type="match status" value="1"/>
</dbReference>
<keyword evidence="6 10" id="KW-0249">Electron transport</keyword>
<reference evidence="16 17" key="1">
    <citation type="journal article" date="2018" name="Mol. Plant">
        <title>The genome of Artemisia annua provides insight into the evolution of Asteraceae family and artemisinin biosynthesis.</title>
        <authorList>
            <person name="Shen Q."/>
            <person name="Zhang L."/>
            <person name="Liao Z."/>
            <person name="Wang S."/>
            <person name="Yan T."/>
            <person name="Shi P."/>
            <person name="Liu M."/>
            <person name="Fu X."/>
            <person name="Pan Q."/>
            <person name="Wang Y."/>
            <person name="Lv Z."/>
            <person name="Lu X."/>
            <person name="Zhang F."/>
            <person name="Jiang W."/>
            <person name="Ma Y."/>
            <person name="Chen M."/>
            <person name="Hao X."/>
            <person name="Li L."/>
            <person name="Tang Y."/>
            <person name="Lv G."/>
            <person name="Zhou Y."/>
            <person name="Sun X."/>
            <person name="Brodelius P.E."/>
            <person name="Rose J.K.C."/>
            <person name="Tang K."/>
        </authorList>
    </citation>
    <scope>NUCLEOTIDE SEQUENCE [LARGE SCALE GENOMIC DNA]</scope>
    <source>
        <strain evidence="17">cv. Huhao1</strain>
        <tissue evidence="16">Leaf</tissue>
    </source>
</reference>
<evidence type="ECO:0000256" key="13">
    <source>
        <dbReference type="SAM" id="SignalP"/>
    </source>
</evidence>
<comment type="function">
    <text evidence="9">May act as a catecholamine-responsive trans-membrane electron transporter.</text>
</comment>
<dbReference type="InterPro" id="IPR045265">
    <property type="entry name" value="AIR12_DOMON"/>
</dbReference>
<evidence type="ECO:0000256" key="10">
    <source>
        <dbReference type="PIRNR" id="PIRNR037471"/>
    </source>
</evidence>
<dbReference type="GO" id="GO:0016020">
    <property type="term" value="C:membrane"/>
    <property type="evidence" value="ECO:0007669"/>
    <property type="project" value="UniProtKB-SubCell"/>
</dbReference>
<protein>
    <recommendedName>
        <fullName evidence="10">Cytochrome b561 and DOMON domain-containing protein</fullName>
    </recommendedName>
</protein>
<dbReference type="PIRSF" id="PIRSF037471">
    <property type="entry name" value="UCP037471"/>
    <property type="match status" value="1"/>
</dbReference>
<evidence type="ECO:0000256" key="5">
    <source>
        <dbReference type="ARBA" id="ARBA00022729"/>
    </source>
</evidence>
<evidence type="ECO:0000256" key="9">
    <source>
        <dbReference type="ARBA" id="ARBA00053871"/>
    </source>
</evidence>
<organism evidence="16 17">
    <name type="scientific">Artemisia annua</name>
    <name type="common">Sweet wormwood</name>
    <dbReference type="NCBI Taxonomy" id="35608"/>
    <lineage>
        <taxon>Eukaryota</taxon>
        <taxon>Viridiplantae</taxon>
        <taxon>Streptophyta</taxon>
        <taxon>Embryophyta</taxon>
        <taxon>Tracheophyta</taxon>
        <taxon>Spermatophyta</taxon>
        <taxon>Magnoliopsida</taxon>
        <taxon>eudicotyledons</taxon>
        <taxon>Gunneridae</taxon>
        <taxon>Pentapetalae</taxon>
        <taxon>asterids</taxon>
        <taxon>campanulids</taxon>
        <taxon>Asterales</taxon>
        <taxon>Asteraceae</taxon>
        <taxon>Asteroideae</taxon>
        <taxon>Anthemideae</taxon>
        <taxon>Artemisiinae</taxon>
        <taxon>Artemisia</taxon>
    </lineage>
</organism>
<dbReference type="Gene3D" id="1.20.120.1770">
    <property type="match status" value="1"/>
</dbReference>
<dbReference type="InterPro" id="IPR017214">
    <property type="entry name" value="UCP037471"/>
</dbReference>
<keyword evidence="5 13" id="KW-0732">Signal</keyword>
<dbReference type="OrthoDB" id="2419613at2759"/>
<dbReference type="CDD" id="cd09629">
    <property type="entry name" value="DOMON_CIL1_like"/>
    <property type="match status" value="1"/>
</dbReference>
<gene>
    <name evidence="16" type="ORF">CTI12_AA070970</name>
</gene>
<feature type="domain" description="DOMON" evidence="14">
    <location>
        <begin position="48"/>
        <end position="162"/>
    </location>
</feature>
<evidence type="ECO:0000256" key="7">
    <source>
        <dbReference type="ARBA" id="ARBA00022989"/>
    </source>
</evidence>
<keyword evidence="3 12" id="KW-0812">Transmembrane</keyword>
<dbReference type="CDD" id="cd08760">
    <property type="entry name" value="Cyt_b561_FRRS1_like"/>
    <property type="match status" value="1"/>
</dbReference>
<feature type="transmembrane region" description="Helical" evidence="12">
    <location>
        <begin position="346"/>
        <end position="369"/>
    </location>
</feature>
<evidence type="ECO:0000259" key="15">
    <source>
        <dbReference type="PROSITE" id="PS50939"/>
    </source>
</evidence>
<feature type="transmembrane region" description="Helical" evidence="12">
    <location>
        <begin position="241"/>
        <end position="262"/>
    </location>
</feature>
<dbReference type="EMBL" id="PKPP01000426">
    <property type="protein sequence ID" value="PWA92909.1"/>
    <property type="molecule type" value="Genomic_DNA"/>
</dbReference>
<dbReference type="InterPro" id="IPR005018">
    <property type="entry name" value="DOMON_domain"/>
</dbReference>
<evidence type="ECO:0000256" key="1">
    <source>
        <dbReference type="ARBA" id="ARBA00004141"/>
    </source>
</evidence>